<gene>
    <name evidence="12" type="ORF">HW555_012795</name>
</gene>
<keyword evidence="8" id="KW-0675">Receptor</keyword>
<feature type="transmembrane region" description="Helical" evidence="11">
    <location>
        <begin position="303"/>
        <end position="322"/>
    </location>
</feature>
<keyword evidence="3" id="KW-0716">Sensory transduction</keyword>
<dbReference type="AlphaFoldDB" id="A0A835G6F5"/>
<evidence type="ECO:0000256" key="2">
    <source>
        <dbReference type="ARBA" id="ARBA00022475"/>
    </source>
</evidence>
<dbReference type="GO" id="GO:0005549">
    <property type="term" value="F:odorant binding"/>
    <property type="evidence" value="ECO:0007669"/>
    <property type="project" value="InterPro"/>
</dbReference>
<evidence type="ECO:0000256" key="1">
    <source>
        <dbReference type="ARBA" id="ARBA00004651"/>
    </source>
</evidence>
<evidence type="ECO:0000256" key="11">
    <source>
        <dbReference type="SAM" id="Phobius"/>
    </source>
</evidence>
<evidence type="ECO:0000313" key="13">
    <source>
        <dbReference type="Proteomes" id="UP000648187"/>
    </source>
</evidence>
<evidence type="ECO:0008006" key="14">
    <source>
        <dbReference type="Google" id="ProtNLM"/>
    </source>
</evidence>
<evidence type="ECO:0000256" key="6">
    <source>
        <dbReference type="ARBA" id="ARBA00022989"/>
    </source>
</evidence>
<evidence type="ECO:0000256" key="9">
    <source>
        <dbReference type="ARBA" id="ARBA00023224"/>
    </source>
</evidence>
<dbReference type="GO" id="GO:0004984">
    <property type="term" value="F:olfactory receptor activity"/>
    <property type="evidence" value="ECO:0007669"/>
    <property type="project" value="InterPro"/>
</dbReference>
<dbReference type="Proteomes" id="UP000648187">
    <property type="component" value="Unassembled WGS sequence"/>
</dbReference>
<evidence type="ECO:0000256" key="7">
    <source>
        <dbReference type="ARBA" id="ARBA00023136"/>
    </source>
</evidence>
<evidence type="ECO:0000256" key="3">
    <source>
        <dbReference type="ARBA" id="ARBA00022606"/>
    </source>
</evidence>
<keyword evidence="7 11" id="KW-0472">Membrane</keyword>
<organism evidence="12 13">
    <name type="scientific">Spodoptera exigua</name>
    <name type="common">Beet armyworm</name>
    <name type="synonym">Noctua fulgens</name>
    <dbReference type="NCBI Taxonomy" id="7107"/>
    <lineage>
        <taxon>Eukaryota</taxon>
        <taxon>Metazoa</taxon>
        <taxon>Ecdysozoa</taxon>
        <taxon>Arthropoda</taxon>
        <taxon>Hexapoda</taxon>
        <taxon>Insecta</taxon>
        <taxon>Pterygota</taxon>
        <taxon>Neoptera</taxon>
        <taxon>Endopterygota</taxon>
        <taxon>Lepidoptera</taxon>
        <taxon>Glossata</taxon>
        <taxon>Ditrysia</taxon>
        <taxon>Noctuoidea</taxon>
        <taxon>Noctuidae</taxon>
        <taxon>Amphipyrinae</taxon>
        <taxon>Spodoptera</taxon>
    </lineage>
</organism>
<feature type="transmembrane region" description="Helical" evidence="11">
    <location>
        <begin position="233"/>
        <end position="250"/>
    </location>
</feature>
<comment type="subcellular location">
    <subcellularLocation>
        <location evidence="1">Cell membrane</location>
        <topology evidence="1">Multi-pass membrane protein</topology>
    </subcellularLocation>
</comment>
<feature type="transmembrane region" description="Helical" evidence="11">
    <location>
        <begin position="88"/>
        <end position="108"/>
    </location>
</feature>
<feature type="transmembrane region" description="Helical" evidence="11">
    <location>
        <begin position="329"/>
        <end position="347"/>
    </location>
</feature>
<feature type="transmembrane region" description="Helical" evidence="11">
    <location>
        <begin position="51"/>
        <end position="76"/>
    </location>
</feature>
<dbReference type="InterPro" id="IPR004117">
    <property type="entry name" value="7tm6_olfct_rcpt"/>
</dbReference>
<sequence>MRLQILKKFLLKESFDFDRPDINLYNFHPQLRIFLAVKGVFFTNRSSRLRLIWPIICIQLSIIGMTFEVIFIWRGVTIKDYSFATESFCYWLLLGCIPIVLASIGVHTNKIYDIVVKMNEEFIYVCSLGPMYRKPFLEGQLLIWQLCYAWFGFVSFVGGLYVVFPLVGLIYQSLFATLDENTTRPLQFPMWLPHDDPYRTPNYEIFLLIESTLCFCFVQTFCVYVYTLFHILLHYYMIMDMIIIDFSVIFDGLEESVALLPRSDSRRMETQRILNARIKKIVKWHLSVFRAVKTVSSIYGPPLVYQVSFSSLAICLIAYQIAEKLDHGSLDILFSLLIICACLQLWIPCYLGTMIRNKAFEVGDAGWTCGWHETPLGLMIRMDIVIIILRAQQPVTIKYTGLPQIQLETFSSIDSNHSLVVSRYAFTAFLIFVRHGDLNRPARDARGRIFNMKCWVKLTEILNSDESGDKKSTLKWKKVWSDYKTNTKRKAARIHRAATGTNAGPVVNAKLTNLEKRVLALMGISSWMITHRKIIRPVQTEIKREFVFTEEAPKGFLSEETPDNIDSRTDNINSRTDNLISNTENINSRTNNVNSRINNVNSRTDNLILNTENINSRTDNVNSRTDNVNSRTDNIHSRTDEMRIREMELQNQRAWQRLASRALDILDRVVDKYCLMHELFILVLQYAATIQQVK</sequence>
<keyword evidence="9" id="KW-0807">Transducer</keyword>
<dbReference type="Gene3D" id="1.10.287.950">
    <property type="entry name" value="Methyl-accepting chemotaxis protein"/>
    <property type="match status" value="1"/>
</dbReference>
<keyword evidence="6 11" id="KW-1133">Transmembrane helix</keyword>
<protein>
    <recommendedName>
        <fullName evidence="14">Regulatory protein zeste</fullName>
    </recommendedName>
</protein>
<evidence type="ECO:0000256" key="8">
    <source>
        <dbReference type="ARBA" id="ARBA00023170"/>
    </source>
</evidence>
<comment type="caution">
    <text evidence="12">The sequence shown here is derived from an EMBL/GenBank/DDBJ whole genome shotgun (WGS) entry which is preliminary data.</text>
</comment>
<dbReference type="EMBL" id="JACKWZ010000512">
    <property type="protein sequence ID" value="KAF9407054.1"/>
    <property type="molecule type" value="Genomic_DNA"/>
</dbReference>
<reference evidence="12" key="1">
    <citation type="submission" date="2020-08" db="EMBL/GenBank/DDBJ databases">
        <title>Spodoptera exigua strain:BAW_Kor-Di-RS1 Genome sequencing and assembly.</title>
        <authorList>
            <person name="Kim J."/>
            <person name="Nam H.Y."/>
            <person name="Kwon M."/>
            <person name="Choi J.H."/>
            <person name="Cho S.R."/>
            <person name="Kim G.-H."/>
        </authorList>
    </citation>
    <scope>NUCLEOTIDE SEQUENCE</scope>
    <source>
        <strain evidence="12">BAW_Kor-Di-RS1</strain>
        <tissue evidence="12">Whole-body</tissue>
    </source>
</reference>
<feature type="transmembrane region" description="Helical" evidence="11">
    <location>
        <begin position="141"/>
        <end position="164"/>
    </location>
</feature>
<evidence type="ECO:0000313" key="12">
    <source>
        <dbReference type="EMBL" id="KAF9407054.1"/>
    </source>
</evidence>
<dbReference type="PANTHER" id="PTHR21137">
    <property type="entry name" value="ODORANT RECEPTOR"/>
    <property type="match status" value="1"/>
</dbReference>
<dbReference type="GO" id="GO:0007165">
    <property type="term" value="P:signal transduction"/>
    <property type="evidence" value="ECO:0007669"/>
    <property type="project" value="UniProtKB-KW"/>
</dbReference>
<evidence type="ECO:0000256" key="4">
    <source>
        <dbReference type="ARBA" id="ARBA00022692"/>
    </source>
</evidence>
<feature type="transmembrane region" description="Helical" evidence="11">
    <location>
        <begin position="205"/>
        <end position="226"/>
    </location>
</feature>
<dbReference type="GO" id="GO:0005886">
    <property type="term" value="C:plasma membrane"/>
    <property type="evidence" value="ECO:0007669"/>
    <property type="project" value="UniProtKB-SubCell"/>
</dbReference>
<evidence type="ECO:0000256" key="5">
    <source>
        <dbReference type="ARBA" id="ARBA00022725"/>
    </source>
</evidence>
<keyword evidence="13" id="KW-1185">Reference proteome</keyword>
<name>A0A835G6F5_SPOEX</name>
<accession>A0A835G6F5</accession>
<dbReference type="Pfam" id="PF02949">
    <property type="entry name" value="7tm_6"/>
    <property type="match status" value="1"/>
</dbReference>
<keyword evidence="2" id="KW-1003">Cell membrane</keyword>
<evidence type="ECO:0000256" key="10">
    <source>
        <dbReference type="SAM" id="MobiDB-lite"/>
    </source>
</evidence>
<dbReference type="SUPFAM" id="SSF57997">
    <property type="entry name" value="Tropomyosin"/>
    <property type="match status" value="1"/>
</dbReference>
<keyword evidence="4 11" id="KW-0812">Transmembrane</keyword>
<proteinExistence type="predicted"/>
<feature type="region of interest" description="Disordered" evidence="10">
    <location>
        <begin position="557"/>
        <end position="576"/>
    </location>
</feature>
<dbReference type="PANTHER" id="PTHR21137:SF35">
    <property type="entry name" value="ODORANT RECEPTOR 19A-RELATED"/>
    <property type="match status" value="1"/>
</dbReference>
<keyword evidence="5" id="KW-0552">Olfaction</keyword>